<keyword evidence="1" id="KW-0175">Coiled coil</keyword>
<proteinExistence type="predicted"/>
<dbReference type="OrthoDB" id="10420433at2759"/>
<keyword evidence="4" id="KW-1185">Reference proteome</keyword>
<evidence type="ECO:0000256" key="1">
    <source>
        <dbReference type="SAM" id="Coils"/>
    </source>
</evidence>
<dbReference type="EMBL" id="KZ819604">
    <property type="protein sequence ID" value="PWN33863.1"/>
    <property type="molecule type" value="Genomic_DNA"/>
</dbReference>
<organism evidence="3 4">
    <name type="scientific">Meira miltonrushii</name>
    <dbReference type="NCBI Taxonomy" id="1280837"/>
    <lineage>
        <taxon>Eukaryota</taxon>
        <taxon>Fungi</taxon>
        <taxon>Dikarya</taxon>
        <taxon>Basidiomycota</taxon>
        <taxon>Ustilaginomycotina</taxon>
        <taxon>Exobasidiomycetes</taxon>
        <taxon>Exobasidiales</taxon>
        <taxon>Brachybasidiaceae</taxon>
        <taxon>Meira</taxon>
    </lineage>
</organism>
<feature type="region of interest" description="Disordered" evidence="2">
    <location>
        <begin position="417"/>
        <end position="438"/>
    </location>
</feature>
<dbReference type="InParanoid" id="A0A316VC81"/>
<reference evidence="3 4" key="1">
    <citation type="journal article" date="2018" name="Mol. Biol. Evol.">
        <title>Broad Genomic Sampling Reveals a Smut Pathogenic Ancestry of the Fungal Clade Ustilaginomycotina.</title>
        <authorList>
            <person name="Kijpornyongpan T."/>
            <person name="Mondo S.J."/>
            <person name="Barry K."/>
            <person name="Sandor L."/>
            <person name="Lee J."/>
            <person name="Lipzen A."/>
            <person name="Pangilinan J."/>
            <person name="LaButti K."/>
            <person name="Hainaut M."/>
            <person name="Henrissat B."/>
            <person name="Grigoriev I.V."/>
            <person name="Spatafora J.W."/>
            <person name="Aime M.C."/>
        </authorList>
    </citation>
    <scope>NUCLEOTIDE SEQUENCE [LARGE SCALE GENOMIC DNA]</scope>
    <source>
        <strain evidence="3 4">MCA 3882</strain>
    </source>
</reference>
<accession>A0A316VC81</accession>
<name>A0A316VC81_9BASI</name>
<dbReference type="RefSeq" id="XP_025354165.1">
    <property type="nucleotide sequence ID" value="XM_025502660.1"/>
</dbReference>
<dbReference type="GeneID" id="37024441"/>
<dbReference type="Proteomes" id="UP000245771">
    <property type="component" value="Unassembled WGS sequence"/>
</dbReference>
<evidence type="ECO:0000313" key="3">
    <source>
        <dbReference type="EMBL" id="PWN33863.1"/>
    </source>
</evidence>
<feature type="coiled-coil region" evidence="1">
    <location>
        <begin position="565"/>
        <end position="615"/>
    </location>
</feature>
<dbReference type="AlphaFoldDB" id="A0A316VC81"/>
<feature type="region of interest" description="Disordered" evidence="2">
    <location>
        <begin position="461"/>
        <end position="485"/>
    </location>
</feature>
<evidence type="ECO:0000313" key="4">
    <source>
        <dbReference type="Proteomes" id="UP000245771"/>
    </source>
</evidence>
<gene>
    <name evidence="3" type="ORF">FA14DRAFT_65877</name>
</gene>
<feature type="region of interest" description="Disordered" evidence="2">
    <location>
        <begin position="706"/>
        <end position="732"/>
    </location>
</feature>
<sequence>MALLQSNAVEKRYRLSTLQAPEWATWSMNAATEGQWKSRNEKAHLRFIETLNKVSNKPKSPRKTSHWSKFSVRSMLQDGSDNAIHASDWKTYQEDESIEIDQDRNSTLSQEIAKLQPWMNSVLEDLEGAIGTLTPEMLKPGYFDYTPLLPIEQERIQRFLRLTGYKPEQPQKLLSELEAFIGTYQQSLTDTSRSLSQLEEESDPLEISQKFFKLQKKVRVDKYSDDYVQGREEFINMCKTAMPTRHTDWILQKAFEDSQKDVKKYAFSSELGEQMKMKSVSDPLESISTVEAIEMVENGTMPFEKAAIVMHALASASNIRTKDILLSKQYSTAANVEKSRRKKNLGRCLTESAALARTMKALFPHFFPAETQKADDDSMESEASIQAAFDTICTNQSSHASKRKELPVNAAYHSTLQEASTSENPFQPREYARTPKEEARLKRQFEERQIILTQQLYEDLEVQSGEDEQYQSEEGDSAELDDNDDGPLDGILDLQDWVETCYTKTSYRQMREHFSDMYDGKIPSWVEERLDPKYKNRLKVNAEKTEYTDEPLQLTNVEMEKRTRLKDSSEEILKVDATLRRARKEAMSGDKKEQKRELKRRFEQEQAMTKAARQARIKQRQKDREQATMERKMRKVLERARLERMDCDRAIYDKNFSGPKRLKGESASDAEERLKKAVEERAIQEIAYLSKTEKDIQDYSRFLRSLAPSLKEPPGDSQVNVQSETSKEEAMEHYNLAKQKWLASLRQSN</sequence>
<evidence type="ECO:0000256" key="2">
    <source>
        <dbReference type="SAM" id="MobiDB-lite"/>
    </source>
</evidence>
<protein>
    <submittedName>
        <fullName evidence="3">Uncharacterized protein</fullName>
    </submittedName>
</protein>